<proteinExistence type="predicted"/>
<organism evidence="1 2">
    <name type="scientific">Hibiscus sabdariffa</name>
    <name type="common">roselle</name>
    <dbReference type="NCBI Taxonomy" id="183260"/>
    <lineage>
        <taxon>Eukaryota</taxon>
        <taxon>Viridiplantae</taxon>
        <taxon>Streptophyta</taxon>
        <taxon>Embryophyta</taxon>
        <taxon>Tracheophyta</taxon>
        <taxon>Spermatophyta</taxon>
        <taxon>Magnoliopsida</taxon>
        <taxon>eudicotyledons</taxon>
        <taxon>Gunneridae</taxon>
        <taxon>Pentapetalae</taxon>
        <taxon>rosids</taxon>
        <taxon>malvids</taxon>
        <taxon>Malvales</taxon>
        <taxon>Malvaceae</taxon>
        <taxon>Malvoideae</taxon>
        <taxon>Hibiscus</taxon>
    </lineage>
</organism>
<evidence type="ECO:0000313" key="1">
    <source>
        <dbReference type="EMBL" id="KAK9027573.1"/>
    </source>
</evidence>
<dbReference type="Proteomes" id="UP001396334">
    <property type="component" value="Unassembled WGS sequence"/>
</dbReference>
<evidence type="ECO:0000313" key="2">
    <source>
        <dbReference type="Proteomes" id="UP001396334"/>
    </source>
</evidence>
<name>A0ABR2SQM1_9ROSI</name>
<comment type="caution">
    <text evidence="1">The sequence shown here is derived from an EMBL/GenBank/DDBJ whole genome shotgun (WGS) entry which is preliminary data.</text>
</comment>
<keyword evidence="2" id="KW-1185">Reference proteome</keyword>
<reference evidence="1 2" key="1">
    <citation type="journal article" date="2024" name="G3 (Bethesda)">
        <title>Genome assembly of Hibiscus sabdariffa L. provides insights into metabolisms of medicinal natural products.</title>
        <authorList>
            <person name="Kim T."/>
        </authorList>
    </citation>
    <scope>NUCLEOTIDE SEQUENCE [LARGE SCALE GENOMIC DNA]</scope>
    <source>
        <strain evidence="1">TK-2024</strain>
        <tissue evidence="1">Old leaves</tissue>
    </source>
</reference>
<gene>
    <name evidence="1" type="ORF">V6N11_067401</name>
</gene>
<accession>A0ABR2SQM1</accession>
<protein>
    <submittedName>
        <fullName evidence="1">Uncharacterized protein</fullName>
    </submittedName>
</protein>
<dbReference type="EMBL" id="JBBPBN010000012">
    <property type="protein sequence ID" value="KAK9027573.1"/>
    <property type="molecule type" value="Genomic_DNA"/>
</dbReference>
<sequence>MPMLIAGFQAINNRSIPGRHVLCPLLRLRLLGIQTHEDEGKGRKKEWAIKFHAFAWTCEWGSCRRPHPPDCACIADLHGRLSLSPAWWVGPFTP</sequence>